<feature type="compositionally biased region" description="Polar residues" evidence="1">
    <location>
        <begin position="291"/>
        <end position="306"/>
    </location>
</feature>
<feature type="region of interest" description="Disordered" evidence="1">
    <location>
        <begin position="239"/>
        <end position="259"/>
    </location>
</feature>
<dbReference type="PANTHER" id="PTHR15131">
    <property type="entry name" value="SMALL NUCLEAR RNA ACTIVATING COMPLEX, POLYPEPTIDE 1"/>
    <property type="match status" value="1"/>
</dbReference>
<sequence>MSQHIKDAYIADGFADDCDELIHRLTSGIGRLTYAAFVREWKDMQMSGIYHERSSGAEIAELSEEVIHIAKRYMVADTSNFEGNIAGLFLVYALLNIQPFTGFAHLRVVQDDIPAIERIEFVARRDRRMDVLYILGSVLIKGPVQYHAALRERGMEYPYRKYLEGNSNINNLGVRPKGVFYRQGREMDLIRELKSLSMQYDKVKEEIAGPGVEDPNLKYYDMNFATKLEKSFKKLITGTLDSDDDDDDEGGEPRPGCSSYLVKDVDHIRSIKDRAMKAKVDPVKHLVGVAGNSSSAPSATVTSENTAKSKKPVNYIDLAVPSSSKTYSRKRKRRETDEQSNESGDDYSIQNDNNINNSEPSTSVLPDLNLDTFTQPQSTKTVSKDKAKTQEVEIQNIELESLPCVIQSETDGNSYEIEIIDNMSNQEASTSQAVVEEKNMRAEKRDLKKTILKSRFKRMGMLPVANFPPE</sequence>
<dbReference type="GO" id="GO:0042796">
    <property type="term" value="P:snRNA transcription by RNA polymerase III"/>
    <property type="evidence" value="ECO:0007669"/>
    <property type="project" value="TreeGrafter"/>
</dbReference>
<proteinExistence type="predicted"/>
<feature type="compositionally biased region" description="Polar residues" evidence="1">
    <location>
        <begin position="371"/>
        <end position="381"/>
    </location>
</feature>
<evidence type="ECO:0000256" key="1">
    <source>
        <dbReference type="SAM" id="MobiDB-lite"/>
    </source>
</evidence>
<keyword evidence="3" id="KW-1185">Reference proteome</keyword>
<gene>
    <name evidence="2" type="ORF">CINC_LOCUS7638</name>
</gene>
<reference evidence="2" key="1">
    <citation type="submission" date="2021-12" db="EMBL/GenBank/DDBJ databases">
        <authorList>
            <person name="King R."/>
        </authorList>
    </citation>
    <scope>NUCLEOTIDE SEQUENCE</scope>
</reference>
<name>A0A9P0BW59_CHRIL</name>
<feature type="region of interest" description="Disordered" evidence="1">
    <location>
        <begin position="288"/>
        <end position="383"/>
    </location>
</feature>
<protein>
    <recommendedName>
        <fullName evidence="4">snRNA-activating protein complex subunit 1</fullName>
    </recommendedName>
</protein>
<evidence type="ECO:0000313" key="2">
    <source>
        <dbReference type="EMBL" id="CAH0597178.1"/>
    </source>
</evidence>
<dbReference type="Pfam" id="PF09808">
    <property type="entry name" value="SNAPC1"/>
    <property type="match status" value="1"/>
</dbReference>
<dbReference type="OrthoDB" id="20127at2759"/>
<dbReference type="GO" id="GO:0042795">
    <property type="term" value="P:snRNA transcription by RNA polymerase II"/>
    <property type="evidence" value="ECO:0007669"/>
    <property type="project" value="TreeGrafter"/>
</dbReference>
<dbReference type="Proteomes" id="UP001154114">
    <property type="component" value="Chromosome 23"/>
</dbReference>
<organism evidence="2 3">
    <name type="scientific">Chrysodeixis includens</name>
    <name type="common">Soybean looper</name>
    <name type="synonym">Pseudoplusia includens</name>
    <dbReference type="NCBI Taxonomy" id="689277"/>
    <lineage>
        <taxon>Eukaryota</taxon>
        <taxon>Metazoa</taxon>
        <taxon>Ecdysozoa</taxon>
        <taxon>Arthropoda</taxon>
        <taxon>Hexapoda</taxon>
        <taxon>Insecta</taxon>
        <taxon>Pterygota</taxon>
        <taxon>Neoptera</taxon>
        <taxon>Endopterygota</taxon>
        <taxon>Lepidoptera</taxon>
        <taxon>Glossata</taxon>
        <taxon>Ditrysia</taxon>
        <taxon>Noctuoidea</taxon>
        <taxon>Noctuidae</taxon>
        <taxon>Plusiinae</taxon>
        <taxon>Chrysodeixis</taxon>
    </lineage>
</organism>
<evidence type="ECO:0000313" key="3">
    <source>
        <dbReference type="Proteomes" id="UP001154114"/>
    </source>
</evidence>
<evidence type="ECO:0008006" key="4">
    <source>
        <dbReference type="Google" id="ProtNLM"/>
    </source>
</evidence>
<feature type="compositionally biased region" description="Polar residues" evidence="1">
    <location>
        <begin position="348"/>
        <end position="364"/>
    </location>
</feature>
<dbReference type="AlphaFoldDB" id="A0A9P0BW59"/>
<dbReference type="GO" id="GO:0043565">
    <property type="term" value="F:sequence-specific DNA binding"/>
    <property type="evidence" value="ECO:0007669"/>
    <property type="project" value="TreeGrafter"/>
</dbReference>
<accession>A0A9P0BW59</accession>
<dbReference type="GO" id="GO:0019185">
    <property type="term" value="C:snRNA-activating protein complex"/>
    <property type="evidence" value="ECO:0007669"/>
    <property type="project" value="TreeGrafter"/>
</dbReference>
<dbReference type="InterPro" id="IPR019188">
    <property type="entry name" value="SNAPC1"/>
</dbReference>
<feature type="compositionally biased region" description="Acidic residues" evidence="1">
    <location>
        <begin position="241"/>
        <end position="250"/>
    </location>
</feature>
<dbReference type="PANTHER" id="PTHR15131:SF3">
    <property type="entry name" value="SNRNA-ACTIVATING PROTEIN COMPLEX SUBUNIT 1"/>
    <property type="match status" value="1"/>
</dbReference>
<dbReference type="EMBL" id="LR824026">
    <property type="protein sequence ID" value="CAH0597178.1"/>
    <property type="molecule type" value="Genomic_DNA"/>
</dbReference>